<dbReference type="Proteomes" id="UP000824533">
    <property type="component" value="Linkage Group LG03"/>
</dbReference>
<evidence type="ECO:0000313" key="2">
    <source>
        <dbReference type="Proteomes" id="UP000824533"/>
    </source>
</evidence>
<dbReference type="EMBL" id="CM034389">
    <property type="protein sequence ID" value="KAJ0182666.1"/>
    <property type="molecule type" value="Genomic_DNA"/>
</dbReference>
<evidence type="ECO:0000313" key="1">
    <source>
        <dbReference type="EMBL" id="KAJ0182666.1"/>
    </source>
</evidence>
<protein>
    <submittedName>
        <fullName evidence="1">Uncharacterized protein</fullName>
    </submittedName>
</protein>
<keyword evidence="2" id="KW-1185">Reference proteome</keyword>
<name>A0ACC1DFM3_9NEOP</name>
<sequence length="298" mass="31523">MYGLAKCVLILSAAFAASGFNLGAMDVIFHLFTRMNPQISQPLYPSVISIMTSSFQLSRPTVITVHSNGETVAGNYNAFVINAHLQAEDVNILAVDWSPGAGMYTEGLGNAPQCGQIIADFVNILTQQFGYNAGLIRIVGVGLGGHIAGIAARAITGNIPHIIALDPSLHGWTHHPNKLGPDAAGIVEVLHTNAGTWGYDNSLGDLDFYANGGAQQIACGEDDSCSHVYSYIYYAESVTREVNGGNRFVGTACESVEQALALQCSGSRDAIFGGLEVKTSGSGNYTFLTNMVPPFARD</sequence>
<accession>A0ACC1DFM3</accession>
<organism evidence="1 2">
    <name type="scientific">Dendrolimus kikuchii</name>
    <dbReference type="NCBI Taxonomy" id="765133"/>
    <lineage>
        <taxon>Eukaryota</taxon>
        <taxon>Metazoa</taxon>
        <taxon>Ecdysozoa</taxon>
        <taxon>Arthropoda</taxon>
        <taxon>Hexapoda</taxon>
        <taxon>Insecta</taxon>
        <taxon>Pterygota</taxon>
        <taxon>Neoptera</taxon>
        <taxon>Endopterygota</taxon>
        <taxon>Lepidoptera</taxon>
        <taxon>Glossata</taxon>
        <taxon>Ditrysia</taxon>
        <taxon>Bombycoidea</taxon>
        <taxon>Lasiocampidae</taxon>
        <taxon>Dendrolimus</taxon>
    </lineage>
</organism>
<gene>
    <name evidence="1" type="ORF">K1T71_002035</name>
</gene>
<reference evidence="1 2" key="1">
    <citation type="journal article" date="2021" name="Front. Genet.">
        <title>Chromosome-Level Genome Assembly Reveals Significant Gene Expansion in the Toll and IMD Signaling Pathways of Dendrolimus kikuchii.</title>
        <authorList>
            <person name="Zhou J."/>
            <person name="Wu P."/>
            <person name="Xiong Z."/>
            <person name="Liu N."/>
            <person name="Zhao N."/>
            <person name="Ji M."/>
            <person name="Qiu Y."/>
            <person name="Yang B."/>
        </authorList>
    </citation>
    <scope>NUCLEOTIDE SEQUENCE [LARGE SCALE GENOMIC DNA]</scope>
    <source>
        <strain evidence="1">Ann1</strain>
    </source>
</reference>
<comment type="caution">
    <text evidence="1">The sequence shown here is derived from an EMBL/GenBank/DDBJ whole genome shotgun (WGS) entry which is preliminary data.</text>
</comment>
<proteinExistence type="predicted"/>